<sequence>MALIIAGKVYVDPSERDRFVAGHQDLVEQARRYPGCLDLSISPDPTEPGRVNIFEHWESQEALDAWRAIAPAPSGSVAIADDHVRKHEISRSGHPFG</sequence>
<evidence type="ECO:0000259" key="1">
    <source>
        <dbReference type="PROSITE" id="PS51725"/>
    </source>
</evidence>
<keyword evidence="2" id="KW-0503">Monooxygenase</keyword>
<organism evidence="2 3">
    <name type="scientific">Saccharopolyspora cebuensis</name>
    <dbReference type="NCBI Taxonomy" id="418759"/>
    <lineage>
        <taxon>Bacteria</taxon>
        <taxon>Bacillati</taxon>
        <taxon>Actinomycetota</taxon>
        <taxon>Actinomycetes</taxon>
        <taxon>Pseudonocardiales</taxon>
        <taxon>Pseudonocardiaceae</taxon>
        <taxon>Saccharopolyspora</taxon>
    </lineage>
</organism>
<protein>
    <submittedName>
        <fullName evidence="2">Quinol monooxygenase</fullName>
        <ecNumber evidence="2">1.-.-.-</ecNumber>
    </submittedName>
</protein>
<dbReference type="SUPFAM" id="SSF54909">
    <property type="entry name" value="Dimeric alpha+beta barrel"/>
    <property type="match status" value="1"/>
</dbReference>
<feature type="domain" description="ABM" evidence="1">
    <location>
        <begin position="3"/>
        <end position="96"/>
    </location>
</feature>
<keyword evidence="2" id="KW-0560">Oxidoreductase</keyword>
<evidence type="ECO:0000313" key="3">
    <source>
        <dbReference type="Proteomes" id="UP001564626"/>
    </source>
</evidence>
<dbReference type="EC" id="1.-.-.-" evidence="2"/>
<dbReference type="PROSITE" id="PS51725">
    <property type="entry name" value="ABM"/>
    <property type="match status" value="1"/>
</dbReference>
<reference evidence="2 3" key="1">
    <citation type="submission" date="2024-08" db="EMBL/GenBank/DDBJ databases">
        <title>Genome mining of Saccharopolyspora cebuensis PGLac3 from Nigerian medicinal plant.</title>
        <authorList>
            <person name="Ezeobiora C.E."/>
            <person name="Igbokwe N.H."/>
            <person name="Amin D.H."/>
            <person name="Mendie U.E."/>
        </authorList>
    </citation>
    <scope>NUCLEOTIDE SEQUENCE [LARGE SCALE GENOMIC DNA]</scope>
    <source>
        <strain evidence="2 3">PGLac3</strain>
    </source>
</reference>
<dbReference type="InterPro" id="IPR007138">
    <property type="entry name" value="ABM_dom"/>
</dbReference>
<dbReference type="GO" id="GO:0004497">
    <property type="term" value="F:monooxygenase activity"/>
    <property type="evidence" value="ECO:0007669"/>
    <property type="project" value="UniProtKB-KW"/>
</dbReference>
<accession>A0ABV4CLV7</accession>
<dbReference type="InterPro" id="IPR011008">
    <property type="entry name" value="Dimeric_a/b-barrel"/>
</dbReference>
<keyword evidence="3" id="KW-1185">Reference proteome</keyword>
<dbReference type="Gene3D" id="3.30.70.100">
    <property type="match status" value="1"/>
</dbReference>
<gene>
    <name evidence="2" type="ORF">AB8O55_20155</name>
</gene>
<comment type="caution">
    <text evidence="2">The sequence shown here is derived from an EMBL/GenBank/DDBJ whole genome shotgun (WGS) entry which is preliminary data.</text>
</comment>
<dbReference type="Proteomes" id="UP001564626">
    <property type="component" value="Unassembled WGS sequence"/>
</dbReference>
<dbReference type="RefSeq" id="WP_345362299.1">
    <property type="nucleotide sequence ID" value="NZ_BAABII010000006.1"/>
</dbReference>
<name>A0ABV4CLV7_9PSEU</name>
<dbReference type="EMBL" id="JBGEHV010000041">
    <property type="protein sequence ID" value="MEY8041729.1"/>
    <property type="molecule type" value="Genomic_DNA"/>
</dbReference>
<evidence type="ECO:0000313" key="2">
    <source>
        <dbReference type="EMBL" id="MEY8041729.1"/>
    </source>
</evidence>
<proteinExistence type="predicted"/>
<dbReference type="Pfam" id="PF03992">
    <property type="entry name" value="ABM"/>
    <property type="match status" value="1"/>
</dbReference>